<protein>
    <submittedName>
        <fullName evidence="2">Uncharacterized protein</fullName>
    </submittedName>
</protein>
<dbReference type="EMBL" id="EU016599">
    <property type="protein sequence ID" value="ABZ07413.1"/>
    <property type="molecule type" value="Genomic_DNA"/>
</dbReference>
<accession>B3T4A4</accession>
<evidence type="ECO:0000313" key="2">
    <source>
        <dbReference type="EMBL" id="ABZ07413.1"/>
    </source>
</evidence>
<sequence>MRLLVPKKPLSEKQIGREILRITMFSGVLSNYHCVYDGCQNLMRMKIYSFILVMWVLIIIGGGLVVVFVGPITFATDVEPIITSGVKVFLALFLIFIWVFILTKIKNWIFKTEIKS</sequence>
<gene>
    <name evidence="2" type="ORF">ALOHA_HF4000ANIW133M9ctg2g38</name>
</gene>
<dbReference type="AlphaFoldDB" id="B3T4A4"/>
<keyword evidence="1" id="KW-0472">Membrane</keyword>
<keyword evidence="1" id="KW-0812">Transmembrane</keyword>
<feature type="transmembrane region" description="Helical" evidence="1">
    <location>
        <begin position="50"/>
        <end position="75"/>
    </location>
</feature>
<proteinExistence type="predicted"/>
<evidence type="ECO:0000256" key="1">
    <source>
        <dbReference type="SAM" id="Phobius"/>
    </source>
</evidence>
<feature type="transmembrane region" description="Helical" evidence="1">
    <location>
        <begin position="81"/>
        <end position="102"/>
    </location>
</feature>
<keyword evidence="1" id="KW-1133">Transmembrane helix</keyword>
<organism evidence="2">
    <name type="scientific">uncultured marine crenarchaeote HF4000_ANIW133M9</name>
    <dbReference type="NCBI Taxonomy" id="455573"/>
    <lineage>
        <taxon>Archaea</taxon>
        <taxon>Nitrososphaerota</taxon>
        <taxon>Nitrososphaeria</taxon>
        <taxon>Nitrosopumilales</taxon>
        <taxon>environmental samples</taxon>
    </lineage>
</organism>
<name>B3T4A4_9ARCH</name>
<reference evidence="2" key="1">
    <citation type="journal article" date="2008" name="ISME J.">
        <title>Genomic patterns of recombination, clonal divergence and environment in marine microbial populations.</title>
        <authorList>
            <person name="Konstantinidis K.T."/>
            <person name="Delong E.F."/>
        </authorList>
    </citation>
    <scope>NUCLEOTIDE SEQUENCE</scope>
</reference>